<protein>
    <recommendedName>
        <fullName evidence="4">Secreted protein</fullName>
    </recommendedName>
</protein>
<sequence>MPSILVSGIFFGFGIMCMSCHSALASVATTSVAAVRDDLSGDTFSFLKCSFVRPAIRATSTFVLGFKDSRRGSGDIDVLEGSMRVGAFPDVDHGKPCSTIFRYMWW</sequence>
<keyword evidence="1" id="KW-0732">Signal</keyword>
<accession>A0A6A7A6V1</accession>
<evidence type="ECO:0000256" key="1">
    <source>
        <dbReference type="SAM" id="SignalP"/>
    </source>
</evidence>
<gene>
    <name evidence="2" type="ORF">CC86DRAFT_184123</name>
</gene>
<dbReference type="AlphaFoldDB" id="A0A6A7A6V1"/>
<name>A0A6A7A6V1_9PLEO</name>
<dbReference type="Proteomes" id="UP000799424">
    <property type="component" value="Unassembled WGS sequence"/>
</dbReference>
<proteinExistence type="predicted"/>
<feature type="signal peptide" evidence="1">
    <location>
        <begin position="1"/>
        <end position="25"/>
    </location>
</feature>
<evidence type="ECO:0000313" key="3">
    <source>
        <dbReference type="Proteomes" id="UP000799424"/>
    </source>
</evidence>
<keyword evidence="3" id="KW-1185">Reference proteome</keyword>
<reference evidence="2" key="1">
    <citation type="journal article" date="2020" name="Stud. Mycol.">
        <title>101 Dothideomycetes genomes: a test case for predicting lifestyles and emergence of pathogens.</title>
        <authorList>
            <person name="Haridas S."/>
            <person name="Albert R."/>
            <person name="Binder M."/>
            <person name="Bloem J."/>
            <person name="Labutti K."/>
            <person name="Salamov A."/>
            <person name="Andreopoulos B."/>
            <person name="Baker S."/>
            <person name="Barry K."/>
            <person name="Bills G."/>
            <person name="Bluhm B."/>
            <person name="Cannon C."/>
            <person name="Castanera R."/>
            <person name="Culley D."/>
            <person name="Daum C."/>
            <person name="Ezra D."/>
            <person name="Gonzalez J."/>
            <person name="Henrissat B."/>
            <person name="Kuo A."/>
            <person name="Liang C."/>
            <person name="Lipzen A."/>
            <person name="Lutzoni F."/>
            <person name="Magnuson J."/>
            <person name="Mondo S."/>
            <person name="Nolan M."/>
            <person name="Ohm R."/>
            <person name="Pangilinan J."/>
            <person name="Park H.-J."/>
            <person name="Ramirez L."/>
            <person name="Alfaro M."/>
            <person name="Sun H."/>
            <person name="Tritt A."/>
            <person name="Yoshinaga Y."/>
            <person name="Zwiers L.-H."/>
            <person name="Turgeon B."/>
            <person name="Goodwin S."/>
            <person name="Spatafora J."/>
            <person name="Crous P."/>
            <person name="Grigoriev I."/>
        </authorList>
    </citation>
    <scope>NUCLEOTIDE SEQUENCE</scope>
    <source>
        <strain evidence="2">CBS 113818</strain>
    </source>
</reference>
<evidence type="ECO:0000313" key="2">
    <source>
        <dbReference type="EMBL" id="KAF2829021.1"/>
    </source>
</evidence>
<organism evidence="2 3">
    <name type="scientific">Ophiobolus disseminans</name>
    <dbReference type="NCBI Taxonomy" id="1469910"/>
    <lineage>
        <taxon>Eukaryota</taxon>
        <taxon>Fungi</taxon>
        <taxon>Dikarya</taxon>
        <taxon>Ascomycota</taxon>
        <taxon>Pezizomycotina</taxon>
        <taxon>Dothideomycetes</taxon>
        <taxon>Pleosporomycetidae</taxon>
        <taxon>Pleosporales</taxon>
        <taxon>Pleosporineae</taxon>
        <taxon>Phaeosphaeriaceae</taxon>
        <taxon>Ophiobolus</taxon>
    </lineage>
</organism>
<feature type="chain" id="PRO_5025610371" description="Secreted protein" evidence="1">
    <location>
        <begin position="26"/>
        <end position="106"/>
    </location>
</feature>
<dbReference type="EMBL" id="MU006221">
    <property type="protein sequence ID" value="KAF2829021.1"/>
    <property type="molecule type" value="Genomic_DNA"/>
</dbReference>
<evidence type="ECO:0008006" key="4">
    <source>
        <dbReference type="Google" id="ProtNLM"/>
    </source>
</evidence>